<dbReference type="OrthoDB" id="10013407at2759"/>
<reference evidence="13" key="1">
    <citation type="journal article" date="2020" name="Stud. Mycol.">
        <title>101 Dothideomycetes genomes: a test case for predicting lifestyles and emergence of pathogens.</title>
        <authorList>
            <person name="Haridas S."/>
            <person name="Albert R."/>
            <person name="Binder M."/>
            <person name="Bloem J."/>
            <person name="Labutti K."/>
            <person name="Salamov A."/>
            <person name="Andreopoulos B."/>
            <person name="Baker S."/>
            <person name="Barry K."/>
            <person name="Bills G."/>
            <person name="Bluhm B."/>
            <person name="Cannon C."/>
            <person name="Castanera R."/>
            <person name="Culley D."/>
            <person name="Daum C."/>
            <person name="Ezra D."/>
            <person name="Gonzalez J."/>
            <person name="Henrissat B."/>
            <person name="Kuo A."/>
            <person name="Liang C."/>
            <person name="Lipzen A."/>
            <person name="Lutzoni F."/>
            <person name="Magnuson J."/>
            <person name="Mondo S."/>
            <person name="Nolan M."/>
            <person name="Ohm R."/>
            <person name="Pangilinan J."/>
            <person name="Park H.-J."/>
            <person name="Ramirez L."/>
            <person name="Alfaro M."/>
            <person name="Sun H."/>
            <person name="Tritt A."/>
            <person name="Yoshinaga Y."/>
            <person name="Zwiers L.-H."/>
            <person name="Turgeon B."/>
            <person name="Goodwin S."/>
            <person name="Spatafora J."/>
            <person name="Crous P."/>
            <person name="Grigoriev I."/>
        </authorList>
    </citation>
    <scope>NUCLEOTIDE SEQUENCE</scope>
    <source>
        <strain evidence="13">CBS 110217</strain>
    </source>
</reference>
<name>A0A9P4GZQ0_9PLEO</name>
<keyword evidence="9 11" id="KW-0862">Zinc</keyword>
<keyword evidence="7 11" id="KW-0732">Signal</keyword>
<dbReference type="Gene3D" id="3.40.630.10">
    <property type="entry name" value="Zn peptidases"/>
    <property type="match status" value="1"/>
</dbReference>
<comment type="cofactor">
    <cofactor evidence="1">
        <name>Zn(2+)</name>
        <dbReference type="ChEBI" id="CHEBI:29105"/>
    </cofactor>
</comment>
<evidence type="ECO:0000256" key="4">
    <source>
        <dbReference type="ARBA" id="ARBA00022525"/>
    </source>
</evidence>
<dbReference type="EC" id="3.4.-.-" evidence="11"/>
<sequence length="484" mass="52173">MFLGAAILSSALLATARAHSTHEALLERDLAPPIAINDESYTNCANAAWPPSNVGFELIPQPPDDEVAAMVNEISPANIEATITKLVSFGTRHTLATFNSSTRGIHAARDWIASEMRGYAEESEGRMTVEVQSYLQGVASRIPFPVVISNVVATVKGCETPEKVYVMTGHYDSRVTDVLNYEADSPGANDDASGTAIAMELARILAKRKPKSTIILAAVAGEEQGLYGATYLAGTLKNSSRNVEGMLNCDIVGSSTGDRGQKDPYTIRAFAQGPPPSESATKAAQRLQIGGENDSPARELARFTAEVAANNVTGMNVAIIYRLDRFLRGGDHTPFLTNGYPAIRFTEPNENFAHQHQDLRTENGTVYGDLIEFVDFEFTARVGKVQLATLWSLSEAPGMPRNVTIDTTVLDNDTRLKWIVSNSTAVATYEVVWRPVASSLWTHMVDVGKGGSVTLPLSKDNVIFGVRAVGTNGYKSPAVYPFPG</sequence>
<evidence type="ECO:0000256" key="8">
    <source>
        <dbReference type="ARBA" id="ARBA00022801"/>
    </source>
</evidence>
<keyword evidence="6 11" id="KW-0479">Metal-binding</keyword>
<accession>A0A9P4GZQ0</accession>
<organism evidence="13 14">
    <name type="scientific">Setomelanomma holmii</name>
    <dbReference type="NCBI Taxonomy" id="210430"/>
    <lineage>
        <taxon>Eukaryota</taxon>
        <taxon>Fungi</taxon>
        <taxon>Dikarya</taxon>
        <taxon>Ascomycota</taxon>
        <taxon>Pezizomycotina</taxon>
        <taxon>Dothideomycetes</taxon>
        <taxon>Pleosporomycetidae</taxon>
        <taxon>Pleosporales</taxon>
        <taxon>Pleosporineae</taxon>
        <taxon>Phaeosphaeriaceae</taxon>
        <taxon>Setomelanomma</taxon>
    </lineage>
</organism>
<dbReference type="GO" id="GO:0006508">
    <property type="term" value="P:proteolysis"/>
    <property type="evidence" value="ECO:0007669"/>
    <property type="project" value="UniProtKB-KW"/>
</dbReference>
<dbReference type="GO" id="GO:0046872">
    <property type="term" value="F:metal ion binding"/>
    <property type="evidence" value="ECO:0007669"/>
    <property type="project" value="UniProtKB-KW"/>
</dbReference>
<comment type="subcellular location">
    <subcellularLocation>
        <location evidence="2">Secreted</location>
    </subcellularLocation>
</comment>
<comment type="similarity">
    <text evidence="3">Belongs to the peptidase M28 family. M28B subfamily.</text>
</comment>
<comment type="caution">
    <text evidence="13">The sequence shown here is derived from an EMBL/GenBank/DDBJ whole genome shotgun (WGS) entry which is preliminary data.</text>
</comment>
<evidence type="ECO:0000256" key="6">
    <source>
        <dbReference type="ARBA" id="ARBA00022723"/>
    </source>
</evidence>
<dbReference type="InterPro" id="IPR045175">
    <property type="entry name" value="M28_fam"/>
</dbReference>
<evidence type="ECO:0000256" key="7">
    <source>
        <dbReference type="ARBA" id="ARBA00022729"/>
    </source>
</evidence>
<feature type="signal peptide" evidence="11">
    <location>
        <begin position="1"/>
        <end position="18"/>
    </location>
</feature>
<protein>
    <recommendedName>
        <fullName evidence="11">Peptide hydrolase</fullName>
        <ecNumber evidence="11">3.4.-.-</ecNumber>
    </recommendedName>
</protein>
<dbReference type="GO" id="GO:0008235">
    <property type="term" value="F:metalloexopeptidase activity"/>
    <property type="evidence" value="ECO:0007669"/>
    <property type="project" value="InterPro"/>
</dbReference>
<keyword evidence="4" id="KW-0964">Secreted</keyword>
<keyword evidence="5 11" id="KW-0645">Protease</keyword>
<feature type="chain" id="PRO_5040536291" description="Peptide hydrolase" evidence="11">
    <location>
        <begin position="19"/>
        <end position="484"/>
    </location>
</feature>
<keyword evidence="10" id="KW-0325">Glycoprotein</keyword>
<dbReference type="Proteomes" id="UP000799777">
    <property type="component" value="Unassembled WGS sequence"/>
</dbReference>
<proteinExistence type="inferred from homology"/>
<evidence type="ECO:0000256" key="11">
    <source>
        <dbReference type="RuleBase" id="RU361240"/>
    </source>
</evidence>
<dbReference type="SUPFAM" id="SSF53187">
    <property type="entry name" value="Zn-dependent exopeptidases"/>
    <property type="match status" value="1"/>
</dbReference>
<keyword evidence="13" id="KW-0482">Metalloprotease</keyword>
<evidence type="ECO:0000256" key="5">
    <source>
        <dbReference type="ARBA" id="ARBA00022670"/>
    </source>
</evidence>
<dbReference type="PANTHER" id="PTHR12147">
    <property type="entry name" value="METALLOPEPTIDASE M28 FAMILY MEMBER"/>
    <property type="match status" value="1"/>
</dbReference>
<dbReference type="InterPro" id="IPR007484">
    <property type="entry name" value="Peptidase_M28"/>
</dbReference>
<evidence type="ECO:0000313" key="13">
    <source>
        <dbReference type="EMBL" id="KAF2024096.1"/>
    </source>
</evidence>
<dbReference type="Pfam" id="PF04389">
    <property type="entry name" value="Peptidase_M28"/>
    <property type="match status" value="1"/>
</dbReference>
<evidence type="ECO:0000313" key="14">
    <source>
        <dbReference type="Proteomes" id="UP000799777"/>
    </source>
</evidence>
<keyword evidence="8 11" id="KW-0378">Hydrolase</keyword>
<dbReference type="PANTHER" id="PTHR12147:SF26">
    <property type="entry name" value="PEPTIDASE M28 DOMAIN-CONTAINING PROTEIN"/>
    <property type="match status" value="1"/>
</dbReference>
<evidence type="ECO:0000259" key="12">
    <source>
        <dbReference type="Pfam" id="PF04389"/>
    </source>
</evidence>
<dbReference type="GO" id="GO:0005576">
    <property type="term" value="C:extracellular region"/>
    <property type="evidence" value="ECO:0007669"/>
    <property type="project" value="UniProtKB-SubCell"/>
</dbReference>
<dbReference type="AlphaFoldDB" id="A0A9P4GZQ0"/>
<evidence type="ECO:0000256" key="10">
    <source>
        <dbReference type="ARBA" id="ARBA00023180"/>
    </source>
</evidence>
<feature type="domain" description="Peptidase M28" evidence="12">
    <location>
        <begin position="150"/>
        <end position="358"/>
    </location>
</feature>
<dbReference type="EMBL" id="ML978309">
    <property type="protein sequence ID" value="KAF2024096.1"/>
    <property type="molecule type" value="Genomic_DNA"/>
</dbReference>
<gene>
    <name evidence="13" type="ORF">EK21DRAFT_118109</name>
</gene>
<evidence type="ECO:0000256" key="9">
    <source>
        <dbReference type="ARBA" id="ARBA00022833"/>
    </source>
</evidence>
<evidence type="ECO:0000256" key="3">
    <source>
        <dbReference type="ARBA" id="ARBA00005634"/>
    </source>
</evidence>
<dbReference type="CDD" id="cd05642">
    <property type="entry name" value="M28_like"/>
    <property type="match status" value="1"/>
</dbReference>
<evidence type="ECO:0000256" key="2">
    <source>
        <dbReference type="ARBA" id="ARBA00004613"/>
    </source>
</evidence>
<keyword evidence="14" id="KW-1185">Reference proteome</keyword>
<evidence type="ECO:0000256" key="1">
    <source>
        <dbReference type="ARBA" id="ARBA00001947"/>
    </source>
</evidence>